<evidence type="ECO:0000259" key="3">
    <source>
        <dbReference type="Pfam" id="PF13439"/>
    </source>
</evidence>
<dbReference type="PANTHER" id="PTHR46401">
    <property type="entry name" value="GLYCOSYLTRANSFERASE WBBK-RELATED"/>
    <property type="match status" value="1"/>
</dbReference>
<evidence type="ECO:0000313" key="4">
    <source>
        <dbReference type="EMBL" id="PIR41182.1"/>
    </source>
</evidence>
<dbReference type="InterPro" id="IPR028098">
    <property type="entry name" value="Glyco_trans_4-like_N"/>
</dbReference>
<evidence type="ECO:0008006" key="6">
    <source>
        <dbReference type="Google" id="ProtNLM"/>
    </source>
</evidence>
<dbReference type="Proteomes" id="UP000230232">
    <property type="component" value="Unassembled WGS sequence"/>
</dbReference>
<dbReference type="AlphaFoldDB" id="A0A2H0R3S6"/>
<dbReference type="Pfam" id="PF00534">
    <property type="entry name" value="Glycos_transf_1"/>
    <property type="match status" value="1"/>
</dbReference>
<organism evidence="4 5">
    <name type="scientific">Candidatus Yanofskybacteria bacterium CG10_big_fil_rev_8_21_14_0_10_46_23</name>
    <dbReference type="NCBI Taxonomy" id="1975098"/>
    <lineage>
        <taxon>Bacteria</taxon>
        <taxon>Candidatus Yanofskyibacteriota</taxon>
    </lineage>
</organism>
<accession>A0A2H0R3S6</accession>
<sequence length="378" mass="43164">MIIGVDIRVLSNQRHSGVEEYTANLLAELISQNPQVHFKLFYCGFKSRPQSYDWMSRPNVSIHHLRLPNRLYLILARFLNWPKADVFLGGVDVFFSPHFLITPLSKNCRRVITVHDLSFKLYPIFFSWRDRLWHWAHFRINDILSAQKIIAVSESTKADILDLLKVPAKQVSVVYSGVSPDFLVPSSPEQQKIVSQRYQLPKDFILCVGTIEKRKNFETLLEAFEIFRRNLKLLNLKLVIVGRLGFGAGAVLGLIGRMADRDSVLVLNAVENIDRPAVYQRAQAFVYPSYFEGFGFPPLEAMASGVPVIASAVSSLPEVVASAGLLVSPERSDQIFWALRKIFKNKQVRQDFIQRGRARARLFSWPKTAQIMFKILTD</sequence>
<dbReference type="CDD" id="cd03809">
    <property type="entry name" value="GT4_MtfB-like"/>
    <property type="match status" value="1"/>
</dbReference>
<dbReference type="SUPFAM" id="SSF53756">
    <property type="entry name" value="UDP-Glycosyltransferase/glycogen phosphorylase"/>
    <property type="match status" value="1"/>
</dbReference>
<evidence type="ECO:0000259" key="2">
    <source>
        <dbReference type="Pfam" id="PF00534"/>
    </source>
</evidence>
<name>A0A2H0R3S6_9BACT</name>
<dbReference type="EMBL" id="PCXO01000010">
    <property type="protein sequence ID" value="PIR41182.1"/>
    <property type="molecule type" value="Genomic_DNA"/>
</dbReference>
<evidence type="ECO:0000313" key="5">
    <source>
        <dbReference type="Proteomes" id="UP000230232"/>
    </source>
</evidence>
<reference evidence="4 5" key="1">
    <citation type="submission" date="2017-09" db="EMBL/GenBank/DDBJ databases">
        <title>Depth-based differentiation of microbial function through sediment-hosted aquifers and enrichment of novel symbionts in the deep terrestrial subsurface.</title>
        <authorList>
            <person name="Probst A.J."/>
            <person name="Ladd B."/>
            <person name="Jarett J.K."/>
            <person name="Geller-Mcgrath D.E."/>
            <person name="Sieber C.M."/>
            <person name="Emerson J.B."/>
            <person name="Anantharaman K."/>
            <person name="Thomas B.C."/>
            <person name="Malmstrom R."/>
            <person name="Stieglmeier M."/>
            <person name="Klingl A."/>
            <person name="Woyke T."/>
            <person name="Ryan C.M."/>
            <person name="Banfield J.F."/>
        </authorList>
    </citation>
    <scope>NUCLEOTIDE SEQUENCE [LARGE SCALE GENOMIC DNA]</scope>
    <source>
        <strain evidence="4">CG10_big_fil_rev_8_21_14_0_10_46_23</strain>
    </source>
</reference>
<feature type="domain" description="Glycosyltransferase subfamily 4-like N-terminal" evidence="3">
    <location>
        <begin position="16"/>
        <end position="181"/>
    </location>
</feature>
<keyword evidence="1" id="KW-0808">Transferase</keyword>
<proteinExistence type="predicted"/>
<dbReference type="PANTHER" id="PTHR46401:SF2">
    <property type="entry name" value="GLYCOSYLTRANSFERASE WBBK-RELATED"/>
    <property type="match status" value="1"/>
</dbReference>
<comment type="caution">
    <text evidence="4">The sequence shown here is derived from an EMBL/GenBank/DDBJ whole genome shotgun (WGS) entry which is preliminary data.</text>
</comment>
<gene>
    <name evidence="4" type="ORF">COV31_02115</name>
</gene>
<evidence type="ECO:0000256" key="1">
    <source>
        <dbReference type="ARBA" id="ARBA00022679"/>
    </source>
</evidence>
<dbReference type="FunFam" id="3.40.50.2000:FF:000119">
    <property type="entry name" value="Glycosyl transferase group 1"/>
    <property type="match status" value="1"/>
</dbReference>
<protein>
    <recommendedName>
        <fullName evidence="6">Glycosyl transferase family 1</fullName>
    </recommendedName>
</protein>
<dbReference type="InterPro" id="IPR001296">
    <property type="entry name" value="Glyco_trans_1"/>
</dbReference>
<feature type="domain" description="Glycosyl transferase family 1" evidence="2">
    <location>
        <begin position="201"/>
        <end position="358"/>
    </location>
</feature>
<dbReference type="GO" id="GO:0016757">
    <property type="term" value="F:glycosyltransferase activity"/>
    <property type="evidence" value="ECO:0007669"/>
    <property type="project" value="InterPro"/>
</dbReference>
<dbReference type="Gene3D" id="3.40.50.2000">
    <property type="entry name" value="Glycogen Phosphorylase B"/>
    <property type="match status" value="2"/>
</dbReference>
<dbReference type="Pfam" id="PF13439">
    <property type="entry name" value="Glyco_transf_4"/>
    <property type="match status" value="1"/>
</dbReference>